<organism evidence="1 2">
    <name type="scientific">Pistacia integerrima</name>
    <dbReference type="NCBI Taxonomy" id="434235"/>
    <lineage>
        <taxon>Eukaryota</taxon>
        <taxon>Viridiplantae</taxon>
        <taxon>Streptophyta</taxon>
        <taxon>Embryophyta</taxon>
        <taxon>Tracheophyta</taxon>
        <taxon>Spermatophyta</taxon>
        <taxon>Magnoliopsida</taxon>
        <taxon>eudicotyledons</taxon>
        <taxon>Gunneridae</taxon>
        <taxon>Pentapetalae</taxon>
        <taxon>rosids</taxon>
        <taxon>malvids</taxon>
        <taxon>Sapindales</taxon>
        <taxon>Anacardiaceae</taxon>
        <taxon>Pistacia</taxon>
    </lineage>
</organism>
<dbReference type="EMBL" id="CM047748">
    <property type="protein sequence ID" value="KAJ0013980.1"/>
    <property type="molecule type" value="Genomic_DNA"/>
</dbReference>
<proteinExistence type="predicted"/>
<dbReference type="Proteomes" id="UP001163603">
    <property type="component" value="Chromosome 13"/>
</dbReference>
<reference evidence="2" key="1">
    <citation type="journal article" date="2023" name="G3 (Bethesda)">
        <title>Genome assembly and association tests identify interacting loci associated with vigor, precocity, and sex in interspecific pistachio rootstocks.</title>
        <authorList>
            <person name="Palmer W."/>
            <person name="Jacygrad E."/>
            <person name="Sagayaradj S."/>
            <person name="Cavanaugh K."/>
            <person name="Han R."/>
            <person name="Bertier L."/>
            <person name="Beede B."/>
            <person name="Kafkas S."/>
            <person name="Golino D."/>
            <person name="Preece J."/>
            <person name="Michelmore R."/>
        </authorList>
    </citation>
    <scope>NUCLEOTIDE SEQUENCE [LARGE SCALE GENOMIC DNA]</scope>
</reference>
<protein>
    <submittedName>
        <fullName evidence="1">Uncharacterized protein</fullName>
    </submittedName>
</protein>
<keyword evidence="2" id="KW-1185">Reference proteome</keyword>
<gene>
    <name evidence="1" type="ORF">Pint_20520</name>
</gene>
<accession>A0ACC0XAD1</accession>
<comment type="caution">
    <text evidence="1">The sequence shown here is derived from an EMBL/GenBank/DDBJ whole genome shotgun (WGS) entry which is preliminary data.</text>
</comment>
<sequence>MDNGCVKVSGSNTTVSFSLSLNALYILEVVEILQENTHPRFKADNLDKNKKIYASIENLAKKHNCTPSQLALAWVLGQGDDVVPIPGSPDGVCGCVSLKKTLALCLAKGKIHIEVLIHPQASNKTSLETTFYLFEALLRTWERTICVTRYREMNLVLPSIFRCEHYFNVIAEYDAVLNGQMLVFCWFRCPVRTTKIKNLDNNIGSLLVKLTKENLKEISDAIPIAEVAGDRAYDSMRKVTWKFANTPPRASKV</sequence>
<name>A0ACC0XAD1_9ROSI</name>
<evidence type="ECO:0000313" key="2">
    <source>
        <dbReference type="Proteomes" id="UP001163603"/>
    </source>
</evidence>
<evidence type="ECO:0000313" key="1">
    <source>
        <dbReference type="EMBL" id="KAJ0013980.1"/>
    </source>
</evidence>